<evidence type="ECO:0000313" key="2">
    <source>
        <dbReference type="Proteomes" id="UP000186141"/>
    </source>
</evidence>
<proteinExistence type="predicted"/>
<dbReference type="RefSeq" id="WP_076533139.1">
    <property type="nucleotide sequence ID" value="NZ_BMEH01000007.1"/>
</dbReference>
<dbReference type="OrthoDB" id="7658488at2"/>
<keyword evidence="2" id="KW-1185">Reference proteome</keyword>
<accession>A0A1N7Q4K3</accession>
<organism evidence="1 2">
    <name type="scientific">Gemmobacter megaterium</name>
    <dbReference type="NCBI Taxonomy" id="1086013"/>
    <lineage>
        <taxon>Bacteria</taxon>
        <taxon>Pseudomonadati</taxon>
        <taxon>Pseudomonadota</taxon>
        <taxon>Alphaproteobacteria</taxon>
        <taxon>Rhodobacterales</taxon>
        <taxon>Paracoccaceae</taxon>
        <taxon>Gemmobacter</taxon>
    </lineage>
</organism>
<dbReference type="STRING" id="1086013.SAMN05421774_10780"/>
<sequence length="116" mass="13144">MLEFLPADVREGLERARRRAPARRRKLALHLGDAVFPILRLWDDGFAVEASRLNRLRGFVEIHEGSRPLLSCLIVASDVTDAELICTFKRATPILTRAALDYELPEDLPVTLLPRN</sequence>
<protein>
    <submittedName>
        <fullName evidence="1">Uncharacterized protein</fullName>
    </submittedName>
</protein>
<evidence type="ECO:0000313" key="1">
    <source>
        <dbReference type="EMBL" id="SIT17774.1"/>
    </source>
</evidence>
<dbReference type="Proteomes" id="UP000186141">
    <property type="component" value="Unassembled WGS sequence"/>
</dbReference>
<dbReference type="AlphaFoldDB" id="A0A1N7Q4K3"/>
<name>A0A1N7Q4K3_9RHOB</name>
<dbReference type="EMBL" id="FTOT01000007">
    <property type="protein sequence ID" value="SIT17774.1"/>
    <property type="molecule type" value="Genomic_DNA"/>
</dbReference>
<reference evidence="1 2" key="1">
    <citation type="submission" date="2017-01" db="EMBL/GenBank/DDBJ databases">
        <authorList>
            <person name="Mah S.A."/>
            <person name="Swanson W.J."/>
            <person name="Moy G.W."/>
            <person name="Vacquier V.D."/>
        </authorList>
    </citation>
    <scope>NUCLEOTIDE SEQUENCE [LARGE SCALE GENOMIC DNA]</scope>
    <source>
        <strain evidence="1 2">DSM 26375</strain>
    </source>
</reference>
<gene>
    <name evidence="1" type="ORF">SAMN05421774_10780</name>
</gene>